<keyword evidence="1" id="KW-0472">Membrane</keyword>
<dbReference type="RefSeq" id="WP_030362374.1">
    <property type="nucleotide sequence ID" value="NZ_CP021748.1"/>
</dbReference>
<accession>A0A1Z1W5Y4</accession>
<sequence length="68" mass="7298">MKGILGFISFTLIVGGLQGIVHEAFDKWIPLMGFMRHLYVDGYEIYLSIGLIVLGAAVATASAKAPQS</sequence>
<evidence type="ECO:0000256" key="1">
    <source>
        <dbReference type="SAM" id="Phobius"/>
    </source>
</evidence>
<keyword evidence="1" id="KW-1133">Transmembrane helix</keyword>
<feature type="transmembrane region" description="Helical" evidence="1">
    <location>
        <begin position="43"/>
        <end position="63"/>
    </location>
</feature>
<proteinExistence type="predicted"/>
<dbReference type="AlphaFoldDB" id="A0A1Z1W5Y4"/>
<keyword evidence="3" id="KW-1185">Reference proteome</keyword>
<keyword evidence="1" id="KW-0812">Transmembrane</keyword>
<dbReference type="EMBL" id="CP021748">
    <property type="protein sequence ID" value="ARX81817.1"/>
    <property type="molecule type" value="Genomic_DNA"/>
</dbReference>
<dbReference type="OrthoDB" id="4260483at2"/>
<gene>
    <name evidence="2" type="ORF">SMD44_01215</name>
</gene>
<organism evidence="2 3">
    <name type="scientific">Streptomyces alboflavus</name>
    <dbReference type="NCBI Taxonomy" id="67267"/>
    <lineage>
        <taxon>Bacteria</taxon>
        <taxon>Bacillati</taxon>
        <taxon>Actinomycetota</taxon>
        <taxon>Actinomycetes</taxon>
        <taxon>Kitasatosporales</taxon>
        <taxon>Streptomycetaceae</taxon>
        <taxon>Streptomyces</taxon>
    </lineage>
</organism>
<dbReference type="Proteomes" id="UP000195880">
    <property type="component" value="Chromosome"/>
</dbReference>
<evidence type="ECO:0000313" key="3">
    <source>
        <dbReference type="Proteomes" id="UP000195880"/>
    </source>
</evidence>
<evidence type="ECO:0000313" key="2">
    <source>
        <dbReference type="EMBL" id="ARX81817.1"/>
    </source>
</evidence>
<reference evidence="2 3" key="1">
    <citation type="submission" date="2017-05" db="EMBL/GenBank/DDBJ databases">
        <title>Streptomyces alboflavus Genome sequencing and assembly.</title>
        <authorList>
            <person name="Wang Y."/>
            <person name="Du B."/>
            <person name="Ding Y."/>
            <person name="Liu H."/>
            <person name="Hou Q."/>
            <person name="Liu K."/>
            <person name="Wang C."/>
            <person name="Yao L."/>
        </authorList>
    </citation>
    <scope>NUCLEOTIDE SEQUENCE [LARGE SCALE GENOMIC DNA]</scope>
    <source>
        <strain evidence="2 3">MDJK44</strain>
    </source>
</reference>
<name>A0A1Z1W5Y4_9ACTN</name>
<protein>
    <submittedName>
        <fullName evidence="2">Uncharacterized protein</fullName>
    </submittedName>
</protein>
<dbReference type="KEGG" id="salf:SMD44_01215"/>